<proteinExistence type="predicted"/>
<gene>
    <name evidence="2" type="ORF">PGLA1383_LOCUS1673</name>
    <name evidence="3" type="ORF">PGLA1383_LOCUS25603</name>
</gene>
<evidence type="ECO:0000256" key="1">
    <source>
        <dbReference type="SAM" id="MobiDB-lite"/>
    </source>
</evidence>
<sequence length="258" mass="27620">MGTPGTPRSAVAAQLLCDKASKELAPGNRSLQVAIFNELSSFDNREALRSRIGDLGNAAFSARTSEHGAREEERGREKTPLLNAAVGALRSPASASQPAAALRPPSSRCGTPFFVWSPLLNKHLSVKHPAELDAARSVSFGALSTSVSLPELVAVSEGSAKPSGLGNTQLSRKKEKPDPTAHLRRCPIQMGEGPMLTSTYQSACAGPLAKAVDPKWSTDLKAEDFRNSQRIKHNSRMSGAVNGAMSPEMRWLPKTYKY</sequence>
<dbReference type="EMBL" id="CAJNNV010021981">
    <property type="protein sequence ID" value="CAE8607690.1"/>
    <property type="molecule type" value="Genomic_DNA"/>
</dbReference>
<feature type="region of interest" description="Disordered" evidence="1">
    <location>
        <begin position="157"/>
        <end position="181"/>
    </location>
</feature>
<comment type="caution">
    <text evidence="3">The sequence shown here is derived from an EMBL/GenBank/DDBJ whole genome shotgun (WGS) entry which is preliminary data.</text>
</comment>
<name>A0A813F2D1_POLGL</name>
<dbReference type="AlphaFoldDB" id="A0A813F2D1"/>
<dbReference type="Proteomes" id="UP000654075">
    <property type="component" value="Unassembled WGS sequence"/>
</dbReference>
<evidence type="ECO:0000313" key="2">
    <source>
        <dbReference type="EMBL" id="CAE8582682.1"/>
    </source>
</evidence>
<organism evidence="3 4">
    <name type="scientific">Polarella glacialis</name>
    <name type="common">Dinoflagellate</name>
    <dbReference type="NCBI Taxonomy" id="89957"/>
    <lineage>
        <taxon>Eukaryota</taxon>
        <taxon>Sar</taxon>
        <taxon>Alveolata</taxon>
        <taxon>Dinophyceae</taxon>
        <taxon>Suessiales</taxon>
        <taxon>Suessiaceae</taxon>
        <taxon>Polarella</taxon>
    </lineage>
</organism>
<evidence type="ECO:0000313" key="4">
    <source>
        <dbReference type="Proteomes" id="UP000654075"/>
    </source>
</evidence>
<evidence type="ECO:0000313" key="3">
    <source>
        <dbReference type="EMBL" id="CAE8607690.1"/>
    </source>
</evidence>
<dbReference type="OrthoDB" id="434340at2759"/>
<accession>A0A813F2D1</accession>
<dbReference type="OMA" id="HSSAIAM"/>
<keyword evidence="4" id="KW-1185">Reference proteome</keyword>
<protein>
    <submittedName>
        <fullName evidence="3">Uncharacterized protein</fullName>
    </submittedName>
</protein>
<dbReference type="EMBL" id="CAJNNV010000453">
    <property type="protein sequence ID" value="CAE8582682.1"/>
    <property type="molecule type" value="Genomic_DNA"/>
</dbReference>
<reference evidence="3" key="1">
    <citation type="submission" date="2021-02" db="EMBL/GenBank/DDBJ databases">
        <authorList>
            <person name="Dougan E. K."/>
            <person name="Rhodes N."/>
            <person name="Thang M."/>
            <person name="Chan C."/>
        </authorList>
    </citation>
    <scope>NUCLEOTIDE SEQUENCE</scope>
</reference>